<comment type="caution">
    <text evidence="1">The sequence shown here is derived from an EMBL/GenBank/DDBJ whole genome shotgun (WGS) entry which is preliminary data.</text>
</comment>
<name>A0A2G1WKA9_9EURY</name>
<dbReference type="AlphaFoldDB" id="A0A2G1WKA9"/>
<protein>
    <submittedName>
        <fullName evidence="1">Uncharacterized protein</fullName>
    </submittedName>
</protein>
<accession>A0A2G1WKA9</accession>
<evidence type="ECO:0000313" key="1">
    <source>
        <dbReference type="EMBL" id="PHQ39385.1"/>
    </source>
</evidence>
<sequence length="75" mass="8958">MWVISQVFFTPSRLQAQLNTSRNGFAKTQRMTWMTWFLDMCSSSRQVSVHLRLVAVLAQFLIWIIRMSFSEQKER</sequence>
<keyword evidence="2" id="KW-1185">Reference proteome</keyword>
<reference evidence="1 2" key="1">
    <citation type="journal article" date="2014" name="Front. Microbiol.">
        <title>Population and genomic analysis of the genus Halorubrum.</title>
        <authorList>
            <person name="Fullmer M.S."/>
            <person name="Soucy S.M."/>
            <person name="Swithers K.S."/>
            <person name="Makkay A.M."/>
            <person name="Wheeler R."/>
            <person name="Ventosa A."/>
            <person name="Gogarten J.P."/>
            <person name="Papke R.T."/>
        </authorList>
    </citation>
    <scope>NUCLEOTIDE SEQUENCE [LARGE SCALE GENOMIC DNA]</scope>
    <source>
        <strain evidence="1 2">C49</strain>
    </source>
</reference>
<gene>
    <name evidence="1" type="ORF">DJ69_06405</name>
</gene>
<dbReference type="Proteomes" id="UP000222824">
    <property type="component" value="Unassembled WGS sequence"/>
</dbReference>
<proteinExistence type="predicted"/>
<organism evidence="1 2">
    <name type="scientific">Halorubrum persicum</name>
    <dbReference type="NCBI Taxonomy" id="1383844"/>
    <lineage>
        <taxon>Archaea</taxon>
        <taxon>Methanobacteriati</taxon>
        <taxon>Methanobacteriota</taxon>
        <taxon>Stenosarchaea group</taxon>
        <taxon>Halobacteria</taxon>
        <taxon>Halobacteriales</taxon>
        <taxon>Haloferacaceae</taxon>
        <taxon>Halorubrum</taxon>
    </lineage>
</organism>
<evidence type="ECO:0000313" key="2">
    <source>
        <dbReference type="Proteomes" id="UP000222824"/>
    </source>
</evidence>
<dbReference type="EMBL" id="NHOA01000040">
    <property type="protein sequence ID" value="PHQ39385.1"/>
    <property type="molecule type" value="Genomic_DNA"/>
</dbReference>